<gene>
    <name evidence="1" type="ORF">S01H1_69487</name>
</gene>
<organism evidence="1">
    <name type="scientific">marine sediment metagenome</name>
    <dbReference type="NCBI Taxonomy" id="412755"/>
    <lineage>
        <taxon>unclassified sequences</taxon>
        <taxon>metagenomes</taxon>
        <taxon>ecological metagenomes</taxon>
    </lineage>
</organism>
<comment type="caution">
    <text evidence="1">The sequence shown here is derived from an EMBL/GenBank/DDBJ whole genome shotgun (WGS) entry which is preliminary data.</text>
</comment>
<proteinExistence type="predicted"/>
<name>X0YU48_9ZZZZ</name>
<accession>X0YU48</accession>
<sequence length="122" mass="14394">LTPNPCPAEVLLKEETKKLNNLRAFKDSLKISHKGIEYVNIYYKNANKILRLLNNFPSLRDEAKELLNKFIIEELPKFTSLDNFNFSSELKPKLKEFIKEIEKRADKDSKEDINKFKKDFCL</sequence>
<dbReference type="AlphaFoldDB" id="X0YU48"/>
<feature type="non-terminal residue" evidence="1">
    <location>
        <position position="1"/>
    </location>
</feature>
<reference evidence="1" key="1">
    <citation type="journal article" date="2014" name="Front. Microbiol.">
        <title>High frequency of phylogenetically diverse reductive dehalogenase-homologous genes in deep subseafloor sedimentary metagenomes.</title>
        <authorList>
            <person name="Kawai M."/>
            <person name="Futagami T."/>
            <person name="Toyoda A."/>
            <person name="Takaki Y."/>
            <person name="Nishi S."/>
            <person name="Hori S."/>
            <person name="Arai W."/>
            <person name="Tsubouchi T."/>
            <person name="Morono Y."/>
            <person name="Uchiyama I."/>
            <person name="Ito T."/>
            <person name="Fujiyama A."/>
            <person name="Inagaki F."/>
            <person name="Takami H."/>
        </authorList>
    </citation>
    <scope>NUCLEOTIDE SEQUENCE</scope>
    <source>
        <strain evidence="1">Expedition CK06-06</strain>
    </source>
</reference>
<protein>
    <submittedName>
        <fullName evidence="1">Uncharacterized protein</fullName>
    </submittedName>
</protein>
<dbReference type="EMBL" id="BARS01046142">
    <property type="protein sequence ID" value="GAG40161.1"/>
    <property type="molecule type" value="Genomic_DNA"/>
</dbReference>
<evidence type="ECO:0000313" key="1">
    <source>
        <dbReference type="EMBL" id="GAG40161.1"/>
    </source>
</evidence>